<keyword evidence="1" id="KW-0808">Transferase</keyword>
<dbReference type="GO" id="GO:0003968">
    <property type="term" value="F:RNA-directed RNA polymerase activity"/>
    <property type="evidence" value="ECO:0007669"/>
    <property type="project" value="UniProtKB-KW"/>
</dbReference>
<sequence length="595" mass="68763">MPPQDNKLNESNWKSLRGLLSSHFSNKNIPLPHSLPHPDDLTLFGTCLPDSVSNEDLSSRWSAFLFRKALRKKHDKEKQLDDFFEKVSQTPLESESYMRHCARVVNDLFPQGWDRHYGRAITNYNLKDGSTVEFKQVDDWDLDVYDFHGYCLGNKLPDEAMKKIKARMVTLVPDGNKLRTVTVSTKWQHLLAPLHHIIYDQLTSRKDSCVLRGDPTVNNMPNFLTKDGEFFVSGDYEASTDNLSSKHSEYILHCLRTRSEWVPQSIWDLAIASLTGEIFTVNKDMEIDRHGYQRTGQLMGNFLSFPLLCIANIATLYAADVCQARWMLQSKLVKINGDDIAYRSNRSFYEKWMAALPTSGFVINKIKTGLHRSVFTINSKIFRAGTKRVKQVWHLCPAGIYAPADWKISDKMAAVADVIRENIKGAGHKYKPLWRNIAKTRNSIWIRANCCEMSLHTLKEYKASPRDWKAKERVSSYELYMERYGRNKKTVEVERNVGLRERNTEGMRYVRKTKVDGIIGSVPKEGGKRYGIKLHSAFCEQLQVFNRHLKRVVKRPFRELGVADFEFQLDPVYLGFDAYKKGNKKWRKVLTWIGA</sequence>
<name>A0A7S6Z359_9VIRU</name>
<protein>
    <submittedName>
        <fullName evidence="1">RNA-dependent RNA polymerase</fullName>
    </submittedName>
</protein>
<accession>A0A7S6Z359</accession>
<reference evidence="1" key="1">
    <citation type="submission" date="2019-11" db="EMBL/GenBank/DDBJ databases">
        <title>High-throughput sequencing reveals mycoviral diversity and a harmful negative-stranded RNA virus LeNSRV1 in edible mushroom Lentinula edodes.</title>
        <authorList>
            <person name="Guo M."/>
            <person name="Bian Y."/>
            <person name="Xu Z."/>
        </authorList>
    </citation>
    <scope>NUCLEOTIDE SEQUENCE</scope>
    <source>
        <strain evidence="1">Le48WIL</strain>
    </source>
</reference>
<proteinExistence type="predicted"/>
<organism evidence="1">
    <name type="scientific">Lentinula edodes magoulivirus virus 1</name>
    <dbReference type="NCBI Taxonomy" id="2778989"/>
    <lineage>
        <taxon>Viruses</taxon>
        <taxon>Riboviria</taxon>
        <taxon>Orthornavirae</taxon>
        <taxon>Lenarviricota</taxon>
        <taxon>Miaviricetes</taxon>
        <taxon>Ourlivirales</taxon>
        <taxon>Botourmiaviridae</taxon>
        <taxon>Magoulivirus</taxon>
    </lineage>
</organism>
<keyword evidence="1" id="KW-0696">RNA-directed RNA polymerase</keyword>
<keyword evidence="1" id="KW-0548">Nucleotidyltransferase</keyword>
<dbReference type="EMBL" id="MN744730">
    <property type="protein sequence ID" value="QOX06059.1"/>
    <property type="molecule type" value="Genomic_RNA"/>
</dbReference>
<evidence type="ECO:0000313" key="1">
    <source>
        <dbReference type="EMBL" id="QOX06059.1"/>
    </source>
</evidence>